<evidence type="ECO:0000256" key="4">
    <source>
        <dbReference type="ARBA" id="ARBA00022729"/>
    </source>
</evidence>
<feature type="region of interest" description="Disordered" evidence="8">
    <location>
        <begin position="286"/>
        <end position="310"/>
    </location>
</feature>
<dbReference type="SMART" id="SM00664">
    <property type="entry name" value="DoH"/>
    <property type="match status" value="1"/>
</dbReference>
<feature type="transmembrane region" description="Helical" evidence="9">
    <location>
        <begin position="211"/>
        <end position="232"/>
    </location>
</feature>
<evidence type="ECO:0000256" key="8">
    <source>
        <dbReference type="SAM" id="MobiDB-lite"/>
    </source>
</evidence>
<feature type="transmembrane region" description="Helical" evidence="9">
    <location>
        <begin position="169"/>
        <end position="190"/>
    </location>
</feature>
<dbReference type="EMBL" id="HBHI01019953">
    <property type="protein sequence ID" value="CAD9683046.1"/>
    <property type="molecule type" value="Transcribed_RNA"/>
</dbReference>
<dbReference type="InterPro" id="IPR006593">
    <property type="entry name" value="Cyt_b561/ferric_Rdtase_TM"/>
</dbReference>
<dbReference type="PROSITE" id="PS50836">
    <property type="entry name" value="DOMON"/>
    <property type="match status" value="1"/>
</dbReference>
<evidence type="ECO:0000256" key="1">
    <source>
        <dbReference type="ARBA" id="ARBA00004370"/>
    </source>
</evidence>
<keyword evidence="7 9" id="KW-0472">Membrane</keyword>
<feature type="transmembrane region" description="Helical" evidence="9">
    <location>
        <begin position="360"/>
        <end position="380"/>
    </location>
</feature>
<keyword evidence="6 9" id="KW-1133">Transmembrane helix</keyword>
<feature type="domain" description="DOMON" evidence="10">
    <location>
        <begin position="14"/>
        <end position="135"/>
    </location>
</feature>
<evidence type="ECO:0000256" key="3">
    <source>
        <dbReference type="ARBA" id="ARBA00022692"/>
    </source>
</evidence>
<evidence type="ECO:0000256" key="2">
    <source>
        <dbReference type="ARBA" id="ARBA00022448"/>
    </source>
</evidence>
<evidence type="ECO:0000259" key="10">
    <source>
        <dbReference type="PROSITE" id="PS50836"/>
    </source>
</evidence>
<evidence type="ECO:0000256" key="9">
    <source>
        <dbReference type="SAM" id="Phobius"/>
    </source>
</evidence>
<evidence type="ECO:0000256" key="7">
    <source>
        <dbReference type="ARBA" id="ARBA00023136"/>
    </source>
</evidence>
<protein>
    <recommendedName>
        <fullName evidence="10">DOMON domain-containing protein</fullName>
    </recommendedName>
</protein>
<reference evidence="11" key="1">
    <citation type="submission" date="2021-01" db="EMBL/GenBank/DDBJ databases">
        <authorList>
            <person name="Corre E."/>
            <person name="Pelletier E."/>
            <person name="Niang G."/>
            <person name="Scheremetjew M."/>
            <person name="Finn R."/>
            <person name="Kale V."/>
            <person name="Holt S."/>
            <person name="Cochrane G."/>
            <person name="Meng A."/>
            <person name="Brown T."/>
            <person name="Cohen L."/>
        </authorList>
    </citation>
    <scope>NUCLEOTIDE SEQUENCE</scope>
    <source>
        <strain evidence="11">CCMP1452</strain>
    </source>
</reference>
<name>A0A7S2RWW0_9STRA</name>
<gene>
    <name evidence="11" type="ORF">EANT1437_LOCUS10218</name>
</gene>
<dbReference type="PANTHER" id="PTHR23130">
    <property type="entry name" value="CYTOCHROME B561 AND DOMON DOMAIN-CONTAINING PROTEIN"/>
    <property type="match status" value="1"/>
</dbReference>
<dbReference type="SMART" id="SM00665">
    <property type="entry name" value="B561"/>
    <property type="match status" value="1"/>
</dbReference>
<evidence type="ECO:0000256" key="6">
    <source>
        <dbReference type="ARBA" id="ARBA00022989"/>
    </source>
</evidence>
<dbReference type="Pfam" id="PF03351">
    <property type="entry name" value="DOMON"/>
    <property type="match status" value="1"/>
</dbReference>
<dbReference type="GO" id="GO:0016020">
    <property type="term" value="C:membrane"/>
    <property type="evidence" value="ECO:0007669"/>
    <property type="project" value="UniProtKB-SubCell"/>
</dbReference>
<evidence type="ECO:0000256" key="5">
    <source>
        <dbReference type="ARBA" id="ARBA00022982"/>
    </source>
</evidence>
<feature type="transmembrane region" description="Helical" evidence="9">
    <location>
        <begin position="319"/>
        <end position="340"/>
    </location>
</feature>
<dbReference type="PANTHER" id="PTHR23130:SF171">
    <property type="entry name" value="OS01G0895300 PROTEIN"/>
    <property type="match status" value="1"/>
</dbReference>
<organism evidence="11">
    <name type="scientific">Eucampia antarctica</name>
    <dbReference type="NCBI Taxonomy" id="49252"/>
    <lineage>
        <taxon>Eukaryota</taxon>
        <taxon>Sar</taxon>
        <taxon>Stramenopiles</taxon>
        <taxon>Ochrophyta</taxon>
        <taxon>Bacillariophyta</taxon>
        <taxon>Mediophyceae</taxon>
        <taxon>Biddulphiophycidae</taxon>
        <taxon>Hemiaulales</taxon>
        <taxon>Hemiaulaceae</taxon>
        <taxon>Eucampia</taxon>
    </lineage>
</organism>
<evidence type="ECO:0000313" key="11">
    <source>
        <dbReference type="EMBL" id="CAD9683046.1"/>
    </source>
</evidence>
<accession>A0A7S2RWW0</accession>
<proteinExistence type="predicted"/>
<dbReference type="Gene3D" id="1.20.120.1770">
    <property type="match status" value="1"/>
</dbReference>
<keyword evidence="4" id="KW-0732">Signal</keyword>
<comment type="subcellular location">
    <subcellularLocation>
        <location evidence="1">Membrane</location>
    </subcellularLocation>
</comment>
<sequence length="389" mass="42974">MTVEAIPISVKLRDDLIVDLELIDGDKMLEVNMTYAGTGRYLGFGWTSGSSGLMSGSESVIGTTGTGPPAKYELKTSNEDASGVVRMDKSKQSLQNSTWVESDGQTIMSFRKLVAEDGEISIRITDAMTFIWAVGEDEGFTTHRYFGSSSIQLLTGDVEILALPHKKNYLLHGVLAFLAWGVFTPIAIAASILKDFLQLFTGKTVWLKLHVYCNILSVIATTFAFSIVVNVYQQQKKVHFKSGAHQGIGLFLFIAATFQAFAGVFRPHLPKPKDPPASVEQDVIVDKKNNNNNNGEDNAVDEEDPPTSVSPLKKSQIRIVWEICHKVLGYVFLFVALWEVNDGIDHYGHKFGAKVDPYRTGFYAWIGSLLSVVVGLKLYMLHLPSKKTE</sequence>
<keyword evidence="5" id="KW-0249">Electron transport</keyword>
<keyword evidence="3 9" id="KW-0812">Transmembrane</keyword>
<keyword evidence="2" id="KW-0813">Transport</keyword>
<dbReference type="CDD" id="cd08760">
    <property type="entry name" value="Cyt_b561_FRRS1_like"/>
    <property type="match status" value="1"/>
</dbReference>
<dbReference type="AlphaFoldDB" id="A0A7S2RWW0"/>
<dbReference type="InterPro" id="IPR005018">
    <property type="entry name" value="DOMON_domain"/>
</dbReference>
<feature type="transmembrane region" description="Helical" evidence="9">
    <location>
        <begin position="244"/>
        <end position="265"/>
    </location>
</feature>